<feature type="region of interest" description="Disordered" evidence="1">
    <location>
        <begin position="65"/>
        <end position="241"/>
    </location>
</feature>
<protein>
    <submittedName>
        <fullName evidence="2">Uncharacterized protein</fullName>
    </submittedName>
</protein>
<dbReference type="PANTHER" id="PTHR34802:SF1">
    <property type="entry name" value="CHORISMATE SYNTHASE"/>
    <property type="match status" value="1"/>
</dbReference>
<proteinExistence type="predicted"/>
<feature type="region of interest" description="Disordered" evidence="1">
    <location>
        <begin position="269"/>
        <end position="311"/>
    </location>
</feature>
<name>A0AAW2R0X4_SESRA</name>
<dbReference type="PANTHER" id="PTHR34802">
    <property type="entry name" value="CHORISMATE SYNTHASE"/>
    <property type="match status" value="1"/>
</dbReference>
<dbReference type="AlphaFoldDB" id="A0AAW2R0X4"/>
<reference evidence="2" key="1">
    <citation type="submission" date="2020-06" db="EMBL/GenBank/DDBJ databases">
        <authorList>
            <person name="Li T."/>
            <person name="Hu X."/>
            <person name="Zhang T."/>
            <person name="Song X."/>
            <person name="Zhang H."/>
            <person name="Dai N."/>
            <person name="Sheng W."/>
            <person name="Hou X."/>
            <person name="Wei L."/>
        </authorList>
    </citation>
    <scope>NUCLEOTIDE SEQUENCE</scope>
    <source>
        <strain evidence="2">G02</strain>
        <tissue evidence="2">Leaf</tissue>
    </source>
</reference>
<dbReference type="EMBL" id="JACGWJ010000014">
    <property type="protein sequence ID" value="KAL0373719.1"/>
    <property type="molecule type" value="Genomic_DNA"/>
</dbReference>
<organism evidence="2">
    <name type="scientific">Sesamum radiatum</name>
    <name type="common">Black benniseed</name>
    <dbReference type="NCBI Taxonomy" id="300843"/>
    <lineage>
        <taxon>Eukaryota</taxon>
        <taxon>Viridiplantae</taxon>
        <taxon>Streptophyta</taxon>
        <taxon>Embryophyta</taxon>
        <taxon>Tracheophyta</taxon>
        <taxon>Spermatophyta</taxon>
        <taxon>Magnoliopsida</taxon>
        <taxon>eudicotyledons</taxon>
        <taxon>Gunneridae</taxon>
        <taxon>Pentapetalae</taxon>
        <taxon>asterids</taxon>
        <taxon>lamiids</taxon>
        <taxon>Lamiales</taxon>
        <taxon>Pedaliaceae</taxon>
        <taxon>Sesamum</taxon>
    </lineage>
</organism>
<accession>A0AAW2R0X4</accession>
<feature type="compositionally biased region" description="Basic and acidic residues" evidence="1">
    <location>
        <begin position="215"/>
        <end position="241"/>
    </location>
</feature>
<comment type="caution">
    <text evidence="2">The sequence shown here is derived from an EMBL/GenBank/DDBJ whole genome shotgun (WGS) entry which is preliminary data.</text>
</comment>
<feature type="compositionally biased region" description="Polar residues" evidence="1">
    <location>
        <begin position="85"/>
        <end position="98"/>
    </location>
</feature>
<evidence type="ECO:0000256" key="1">
    <source>
        <dbReference type="SAM" id="MobiDB-lite"/>
    </source>
</evidence>
<feature type="compositionally biased region" description="Basic and acidic residues" evidence="1">
    <location>
        <begin position="106"/>
        <end position="130"/>
    </location>
</feature>
<feature type="compositionally biased region" description="Polar residues" evidence="1">
    <location>
        <begin position="284"/>
        <end position="303"/>
    </location>
</feature>
<sequence length="538" mass="59944">MSLENEDQRSPDKGSTEFDVVLKKLKITYPREFLLSLSNLDICKKLPSGFDESLLCEFEDAIQSTQDRPRNPGSLPLQGFRRNEYGSSPPTRGDSGNYSRGIYGKWESRSSGRSDRDSDSQSDRDSDSGRRYGHHARRSWQTSEQDGLLGSGSFPRPSGYAGGTAAPKVRANEHYQLSKSTEPYHPPRPYKAVPYSRRDTDSYNDETFGSTECSNEDKAEEERRRRASFEMMRKEQQKALQEKQKLLLEKHKSGDVSELHELLEDKKEKKEPFLRNNELEVSAATPTLGNDSEKSSFASNSPASRPLVPPGFRNNILDKSSVMRSPLHNPLLENFQLVIDGSLLFVFLSYLGLNGVIQALRSIFLDEYNTFTVSNTEGKHVTGSDAEINLVQNGINDGLEQRLSQDISLFDGKPAEKTHHTALFDKGEHVNLCRSTDLPISKPGMVDQLLHASSHSNGTLENPESVELSVVALEDKIVGDSNNSFSTSILEKIFGSTLSINEDGSSAAEVIKFVAISCSVQPIQLLQNFLWAEQSHVS</sequence>
<evidence type="ECO:0000313" key="2">
    <source>
        <dbReference type="EMBL" id="KAL0373719.1"/>
    </source>
</evidence>
<gene>
    <name evidence="2" type="ORF">Sradi_3287600</name>
</gene>
<reference evidence="2" key="2">
    <citation type="journal article" date="2024" name="Plant">
        <title>Genomic evolution and insights into agronomic trait innovations of Sesamum species.</title>
        <authorList>
            <person name="Miao H."/>
            <person name="Wang L."/>
            <person name="Qu L."/>
            <person name="Liu H."/>
            <person name="Sun Y."/>
            <person name="Le M."/>
            <person name="Wang Q."/>
            <person name="Wei S."/>
            <person name="Zheng Y."/>
            <person name="Lin W."/>
            <person name="Duan Y."/>
            <person name="Cao H."/>
            <person name="Xiong S."/>
            <person name="Wang X."/>
            <person name="Wei L."/>
            <person name="Li C."/>
            <person name="Ma Q."/>
            <person name="Ju M."/>
            <person name="Zhao R."/>
            <person name="Li G."/>
            <person name="Mu C."/>
            <person name="Tian Q."/>
            <person name="Mei H."/>
            <person name="Zhang T."/>
            <person name="Gao T."/>
            <person name="Zhang H."/>
        </authorList>
    </citation>
    <scope>NUCLEOTIDE SEQUENCE</scope>
    <source>
        <strain evidence="2">G02</strain>
    </source>
</reference>